<dbReference type="RefSeq" id="WP_148623915.1">
    <property type="nucleotide sequence ID" value="NZ_SDGZ01000028.1"/>
</dbReference>
<dbReference type="Proteomes" id="UP000371977">
    <property type="component" value="Unassembled WGS sequence"/>
</dbReference>
<keyword evidence="2" id="KW-1185">Reference proteome</keyword>
<comment type="caution">
    <text evidence="1">The sequence shown here is derived from an EMBL/GenBank/DDBJ whole genome shotgun (WGS) entry which is preliminary data.</text>
</comment>
<proteinExistence type="predicted"/>
<dbReference type="SUPFAM" id="SSF53474">
    <property type="entry name" value="alpha/beta-Hydrolases"/>
    <property type="match status" value="1"/>
</dbReference>
<dbReference type="OrthoDB" id="2365336at2"/>
<evidence type="ECO:0008006" key="3">
    <source>
        <dbReference type="Google" id="ProtNLM"/>
    </source>
</evidence>
<dbReference type="EMBL" id="SDGZ01000028">
    <property type="protein sequence ID" value="TYC47859.1"/>
    <property type="molecule type" value="Genomic_DNA"/>
</dbReference>
<name>A0A6C2C2F0_9LACO</name>
<sequence>MLTDKENVELARVEYQNIKKNGAVKINVDGKPTTIGFVVDKIDDATGQQAYVVADSQLPSNPTNEQLNAIKQTTILYRGSSFNVSLDAANDWLGNDAPMAGQIAANMFGNGGKVSNKPTPQLLAAARTLHSTMDKYPNASVFVYGQSLGSMSGQYAIADLSAEEQKRLIVAYLYEGPNIFPILTKKQQDNAKALNKLNKAFNFIDTKDVVTMGSYGRGISGSVGNKVFLDSKRIKNPVDQHMWGGYQYDKSGNIIVKTKYVSDYAKQVTQAEISRIEDLRKKMTKSSGGLSSSEKLFLDAMEARSVVKGMQLIVDTELGNLKKKYSNAITAAENLWRDTKQQAAIIGQHISSSEQLSALSRGGATEHNIKTQQVNDYQDSITEIKGISDDYGTLVGQITAAIESQVSTDAELAHEIEGLL</sequence>
<organism evidence="1 2">
    <name type="scientific">Weissella muntiaci</name>
    <dbReference type="NCBI Taxonomy" id="2508881"/>
    <lineage>
        <taxon>Bacteria</taxon>
        <taxon>Bacillati</taxon>
        <taxon>Bacillota</taxon>
        <taxon>Bacilli</taxon>
        <taxon>Lactobacillales</taxon>
        <taxon>Lactobacillaceae</taxon>
        <taxon>Weissella</taxon>
    </lineage>
</organism>
<reference evidence="1 2" key="1">
    <citation type="submission" date="2019-01" db="EMBL/GenBank/DDBJ databases">
        <title>Weissella sp. nov., a novel lactic acid bacterium isolated from animal feces.</title>
        <authorList>
            <person name="Wang L.-T."/>
        </authorList>
    </citation>
    <scope>NUCLEOTIDE SEQUENCE [LARGE SCALE GENOMIC DNA]</scope>
    <source>
        <strain evidence="1 2">8H-2</strain>
    </source>
</reference>
<protein>
    <recommendedName>
        <fullName evidence="3">DUF2974 domain-containing protein</fullName>
    </recommendedName>
</protein>
<dbReference type="InterPro" id="IPR029058">
    <property type="entry name" value="AB_hydrolase_fold"/>
</dbReference>
<evidence type="ECO:0000313" key="1">
    <source>
        <dbReference type="EMBL" id="TYC47859.1"/>
    </source>
</evidence>
<accession>A0A6C2C2F0</accession>
<evidence type="ECO:0000313" key="2">
    <source>
        <dbReference type="Proteomes" id="UP000371977"/>
    </source>
</evidence>
<gene>
    <name evidence="1" type="ORF">ESZ50_10925</name>
</gene>
<dbReference type="Gene3D" id="3.40.50.1820">
    <property type="entry name" value="alpha/beta hydrolase"/>
    <property type="match status" value="1"/>
</dbReference>
<dbReference type="AlphaFoldDB" id="A0A6C2C2F0"/>